<organism evidence="4 5">
    <name type="scientific">candidate division TA06 bacterium B3_TA06</name>
    <dbReference type="NCBI Taxonomy" id="2012487"/>
    <lineage>
        <taxon>Bacteria</taxon>
        <taxon>Bacteria division TA06</taxon>
    </lineage>
</organism>
<sequence>MQIGGSLRRYQAVLILDPDLEDKALEDFQAGFHKLLKKGKAVNVKELQADVRDMAHSIKKHPRTRFWRVAFDAEPDLIAKLKEEIRHDERLLRQMYLSVAPGQEEESSQEEKNG</sequence>
<dbReference type="GO" id="GO:0005840">
    <property type="term" value="C:ribosome"/>
    <property type="evidence" value="ECO:0007669"/>
    <property type="project" value="UniProtKB-KW"/>
</dbReference>
<accession>A0A532V628</accession>
<dbReference type="GO" id="GO:0006412">
    <property type="term" value="P:translation"/>
    <property type="evidence" value="ECO:0007669"/>
    <property type="project" value="UniProtKB-UniRule"/>
</dbReference>
<evidence type="ECO:0000313" key="5">
    <source>
        <dbReference type="Proteomes" id="UP000317778"/>
    </source>
</evidence>
<evidence type="ECO:0000313" key="4">
    <source>
        <dbReference type="EMBL" id="TKJ42653.1"/>
    </source>
</evidence>
<evidence type="ECO:0000256" key="3">
    <source>
        <dbReference type="HAMAP-Rule" id="MF_00360"/>
    </source>
</evidence>
<evidence type="ECO:0000256" key="2">
    <source>
        <dbReference type="ARBA" id="ARBA00035294"/>
    </source>
</evidence>
<dbReference type="InterPro" id="IPR000529">
    <property type="entry name" value="Ribosomal_bS6"/>
</dbReference>
<protein>
    <recommendedName>
        <fullName evidence="2 3">Small ribosomal subunit protein bS6</fullName>
    </recommendedName>
</protein>
<dbReference type="GO" id="GO:1990904">
    <property type="term" value="C:ribonucleoprotein complex"/>
    <property type="evidence" value="ECO:0007669"/>
    <property type="project" value="UniProtKB-KW"/>
</dbReference>
<keyword evidence="3" id="KW-0694">RNA-binding</keyword>
<dbReference type="Gene3D" id="3.30.70.60">
    <property type="match status" value="1"/>
</dbReference>
<comment type="similarity">
    <text evidence="1 3">Belongs to the bacterial ribosomal protein bS6 family.</text>
</comment>
<evidence type="ECO:0000256" key="1">
    <source>
        <dbReference type="ARBA" id="ARBA00009512"/>
    </source>
</evidence>
<dbReference type="CDD" id="cd00473">
    <property type="entry name" value="bS6"/>
    <property type="match status" value="1"/>
</dbReference>
<dbReference type="EMBL" id="NJBO01000010">
    <property type="protein sequence ID" value="TKJ42653.1"/>
    <property type="molecule type" value="Genomic_DNA"/>
</dbReference>
<dbReference type="Proteomes" id="UP000317778">
    <property type="component" value="Unassembled WGS sequence"/>
</dbReference>
<keyword evidence="3" id="KW-0699">rRNA-binding</keyword>
<name>A0A532V628_UNCT6</name>
<dbReference type="Pfam" id="PF01250">
    <property type="entry name" value="Ribosomal_S6"/>
    <property type="match status" value="1"/>
</dbReference>
<reference evidence="4 5" key="1">
    <citation type="submission" date="2017-06" db="EMBL/GenBank/DDBJ databases">
        <title>Novel microbial phyla capable of carbon fixation and sulfur reduction in deep-sea sediments.</title>
        <authorList>
            <person name="Huang J."/>
            <person name="Baker B."/>
            <person name="Wang Y."/>
        </authorList>
    </citation>
    <scope>NUCLEOTIDE SEQUENCE [LARGE SCALE GENOMIC DNA]</scope>
    <source>
        <strain evidence="4">B3_TA06</strain>
    </source>
</reference>
<proteinExistence type="inferred from homology"/>
<comment type="caution">
    <text evidence="4">The sequence shown here is derived from an EMBL/GenBank/DDBJ whole genome shotgun (WGS) entry which is preliminary data.</text>
</comment>
<dbReference type="GO" id="GO:0019843">
    <property type="term" value="F:rRNA binding"/>
    <property type="evidence" value="ECO:0007669"/>
    <property type="project" value="UniProtKB-UniRule"/>
</dbReference>
<dbReference type="InterPro" id="IPR020814">
    <property type="entry name" value="Ribosomal_S6_plastid/chlpt"/>
</dbReference>
<gene>
    <name evidence="3 4" type="primary">rpsF</name>
    <name evidence="4" type="ORF">CEE36_07065</name>
</gene>
<dbReference type="AlphaFoldDB" id="A0A532V628"/>
<dbReference type="GO" id="GO:0003735">
    <property type="term" value="F:structural constituent of ribosome"/>
    <property type="evidence" value="ECO:0007669"/>
    <property type="project" value="InterPro"/>
</dbReference>
<dbReference type="NCBIfam" id="TIGR00166">
    <property type="entry name" value="S6"/>
    <property type="match status" value="1"/>
</dbReference>
<dbReference type="SUPFAM" id="SSF54995">
    <property type="entry name" value="Ribosomal protein S6"/>
    <property type="match status" value="1"/>
</dbReference>
<dbReference type="HAMAP" id="MF_00360">
    <property type="entry name" value="Ribosomal_bS6"/>
    <property type="match status" value="1"/>
</dbReference>
<comment type="function">
    <text evidence="3">Binds together with bS18 to 16S ribosomal RNA.</text>
</comment>
<keyword evidence="3" id="KW-0687">Ribonucleoprotein</keyword>
<keyword evidence="3 4" id="KW-0689">Ribosomal protein</keyword>
<dbReference type="InterPro" id="IPR035980">
    <property type="entry name" value="Ribosomal_bS6_sf"/>
</dbReference>
<dbReference type="InterPro" id="IPR014717">
    <property type="entry name" value="Transl_elong_EF1B/ribsomal_bS6"/>
</dbReference>